<dbReference type="GO" id="GO:0006955">
    <property type="term" value="P:immune response"/>
    <property type="evidence" value="ECO:0007669"/>
    <property type="project" value="TreeGrafter"/>
</dbReference>
<dbReference type="GO" id="GO:0009897">
    <property type="term" value="C:external side of plasma membrane"/>
    <property type="evidence" value="ECO:0007669"/>
    <property type="project" value="TreeGrafter"/>
</dbReference>
<evidence type="ECO:0000256" key="4">
    <source>
        <dbReference type="SAM" id="SignalP"/>
    </source>
</evidence>
<feature type="signal peptide" evidence="4">
    <location>
        <begin position="1"/>
        <end position="20"/>
    </location>
</feature>
<dbReference type="PANTHER" id="PTHR16675:SF235">
    <property type="entry name" value="SHKT DOMAIN-CONTAINING PROTEIN"/>
    <property type="match status" value="1"/>
</dbReference>
<evidence type="ECO:0000256" key="2">
    <source>
        <dbReference type="ARBA" id="ARBA00023319"/>
    </source>
</evidence>
<dbReference type="AlphaFoldDB" id="A0AAV6G777"/>
<name>A0AAV6G777_9TELE</name>
<dbReference type="SMART" id="SM00407">
    <property type="entry name" value="IGc1"/>
    <property type="match status" value="1"/>
</dbReference>
<proteinExistence type="predicted"/>
<keyword evidence="4" id="KW-0732">Signal</keyword>
<dbReference type="InterPro" id="IPR011162">
    <property type="entry name" value="MHC_I/II-like_Ag-recog"/>
</dbReference>
<dbReference type="SUPFAM" id="SSF48726">
    <property type="entry name" value="Immunoglobulin"/>
    <property type="match status" value="1"/>
</dbReference>
<keyword evidence="7" id="KW-1185">Reference proteome</keyword>
<dbReference type="InterPro" id="IPR050208">
    <property type="entry name" value="MHC_class-I_related"/>
</dbReference>
<dbReference type="GO" id="GO:0005615">
    <property type="term" value="C:extracellular space"/>
    <property type="evidence" value="ECO:0007669"/>
    <property type="project" value="TreeGrafter"/>
</dbReference>
<feature type="domain" description="Ig-like" evidence="5">
    <location>
        <begin position="198"/>
        <end position="288"/>
    </location>
</feature>
<feature type="chain" id="PRO_5043574242" description="Ig-like domain-containing protein" evidence="4">
    <location>
        <begin position="21"/>
        <end position="374"/>
    </location>
</feature>
<evidence type="ECO:0000259" key="5">
    <source>
        <dbReference type="PROSITE" id="PS50835"/>
    </source>
</evidence>
<dbReference type="InterPro" id="IPR037055">
    <property type="entry name" value="MHC_I-like_Ag-recog_sf"/>
</dbReference>
<accession>A0AAV6G777</accession>
<dbReference type="Proteomes" id="UP000823561">
    <property type="component" value="Chromosome 15"/>
</dbReference>
<sequence length="374" mass="43094">MLVYCAIAVMILLFNQSCLAGIHSLHAHGLASLGTSSPKSINMLILDDIVVYYYSPLKETPMPKWLKSSDGVLLWEEIQWDFQHNRLVLDKAVNLTSKHFSNTHAHFYQAYSQCEFNPEDEYMSAAVSHGYNGKDFVSFDVKSRTWVAAVPEAWFYKRKREEKSEDLLGMIHSYEYRCFRWLKKLLNFSHEERKEKVPNVELVEKSSPGTSNLKVTCHVTGFYPREVHVEWLDERGHKLVDGVISEEVLPNGDGTYQVRRTLKVPDEAPWSQIYRCQVVHSSVTGNITVVWDRKRSFTALIVGCSIGLIIVTVLILVIVRRRQCQQKPTKPNTPRSRDAYMRTTTDLNLPSEQSTEQERFSPQCIPDTQYTMHS</sequence>
<keyword evidence="2" id="KW-0393">Immunoglobulin domain</keyword>
<dbReference type="PROSITE" id="PS50835">
    <property type="entry name" value="IG_LIKE"/>
    <property type="match status" value="1"/>
</dbReference>
<organism evidence="6 7">
    <name type="scientific">Alosa alosa</name>
    <name type="common">allis shad</name>
    <dbReference type="NCBI Taxonomy" id="278164"/>
    <lineage>
        <taxon>Eukaryota</taxon>
        <taxon>Metazoa</taxon>
        <taxon>Chordata</taxon>
        <taxon>Craniata</taxon>
        <taxon>Vertebrata</taxon>
        <taxon>Euteleostomi</taxon>
        <taxon>Actinopterygii</taxon>
        <taxon>Neopterygii</taxon>
        <taxon>Teleostei</taxon>
        <taxon>Clupei</taxon>
        <taxon>Clupeiformes</taxon>
        <taxon>Clupeoidei</taxon>
        <taxon>Clupeidae</taxon>
        <taxon>Alosa</taxon>
    </lineage>
</organism>
<gene>
    <name evidence="6" type="ORF">AALO_G00201820</name>
</gene>
<evidence type="ECO:0000313" key="6">
    <source>
        <dbReference type="EMBL" id="KAG5269421.1"/>
    </source>
</evidence>
<dbReference type="InterPro" id="IPR003006">
    <property type="entry name" value="Ig/MHC_CS"/>
</dbReference>
<dbReference type="InterPro" id="IPR007110">
    <property type="entry name" value="Ig-like_dom"/>
</dbReference>
<keyword evidence="3" id="KW-0812">Transmembrane</keyword>
<dbReference type="InterPro" id="IPR013783">
    <property type="entry name" value="Ig-like_fold"/>
</dbReference>
<dbReference type="Pfam" id="PF00129">
    <property type="entry name" value="MHC_I"/>
    <property type="match status" value="1"/>
</dbReference>
<dbReference type="Pfam" id="PF07654">
    <property type="entry name" value="C1-set"/>
    <property type="match status" value="1"/>
</dbReference>
<evidence type="ECO:0000256" key="3">
    <source>
        <dbReference type="SAM" id="Phobius"/>
    </source>
</evidence>
<dbReference type="PANTHER" id="PTHR16675">
    <property type="entry name" value="MHC CLASS I-RELATED"/>
    <property type="match status" value="1"/>
</dbReference>
<dbReference type="PROSITE" id="PS00290">
    <property type="entry name" value="IG_MHC"/>
    <property type="match status" value="1"/>
</dbReference>
<dbReference type="Gene3D" id="2.60.40.10">
    <property type="entry name" value="Immunoglobulins"/>
    <property type="match status" value="1"/>
</dbReference>
<comment type="caution">
    <text evidence="6">The sequence shown here is derived from an EMBL/GenBank/DDBJ whole genome shotgun (WGS) entry which is preliminary data.</text>
</comment>
<protein>
    <recommendedName>
        <fullName evidence="5">Ig-like domain-containing protein</fullName>
    </recommendedName>
</protein>
<dbReference type="InterPro" id="IPR036179">
    <property type="entry name" value="Ig-like_dom_sf"/>
</dbReference>
<feature type="transmembrane region" description="Helical" evidence="3">
    <location>
        <begin position="297"/>
        <end position="319"/>
    </location>
</feature>
<dbReference type="InterPro" id="IPR011161">
    <property type="entry name" value="MHC_I-like_Ag-recog"/>
</dbReference>
<keyword evidence="3" id="KW-0472">Membrane</keyword>
<dbReference type="Gene3D" id="3.30.500.10">
    <property type="entry name" value="MHC class I-like antigen recognition-like"/>
    <property type="match status" value="1"/>
</dbReference>
<reference evidence="6" key="1">
    <citation type="submission" date="2020-10" db="EMBL/GenBank/DDBJ databases">
        <title>Chromosome-scale genome assembly of the Allis shad, Alosa alosa.</title>
        <authorList>
            <person name="Margot Z."/>
            <person name="Christophe K."/>
            <person name="Cabau C."/>
            <person name="Louis A."/>
            <person name="Berthelot C."/>
            <person name="Parey E."/>
            <person name="Roest Crollius H."/>
            <person name="Montfort J."/>
            <person name="Robinson-Rechavi M."/>
            <person name="Bucao C."/>
            <person name="Bouchez O."/>
            <person name="Gislard M."/>
            <person name="Lluch J."/>
            <person name="Milhes M."/>
            <person name="Lampietro C."/>
            <person name="Lopez Roques C."/>
            <person name="Donnadieu C."/>
            <person name="Braasch I."/>
            <person name="Desvignes T."/>
            <person name="Postlethwait J."/>
            <person name="Bobe J."/>
            <person name="Guiguen Y."/>
        </authorList>
    </citation>
    <scope>NUCLEOTIDE SEQUENCE</scope>
    <source>
        <strain evidence="6">M-15738</strain>
        <tissue evidence="6">Blood</tissue>
    </source>
</reference>
<keyword evidence="3" id="KW-1133">Transmembrane helix</keyword>
<dbReference type="InterPro" id="IPR003597">
    <property type="entry name" value="Ig_C1-set"/>
</dbReference>
<evidence type="ECO:0000256" key="1">
    <source>
        <dbReference type="ARBA" id="ARBA00023180"/>
    </source>
</evidence>
<dbReference type="EMBL" id="JADWDJ010000015">
    <property type="protein sequence ID" value="KAG5269421.1"/>
    <property type="molecule type" value="Genomic_DNA"/>
</dbReference>
<dbReference type="SUPFAM" id="SSF54452">
    <property type="entry name" value="MHC antigen-recognition domain"/>
    <property type="match status" value="1"/>
</dbReference>
<keyword evidence="1" id="KW-0325">Glycoprotein</keyword>
<evidence type="ECO:0000313" key="7">
    <source>
        <dbReference type="Proteomes" id="UP000823561"/>
    </source>
</evidence>